<dbReference type="CDD" id="cd00167">
    <property type="entry name" value="SANT"/>
    <property type="match status" value="3"/>
</dbReference>
<dbReference type="PANTHER" id="PTHR45614:SF232">
    <property type="entry name" value="TRANSCRIPTION FACTOR MYB3R-2"/>
    <property type="match status" value="1"/>
</dbReference>
<feature type="compositionally biased region" description="Basic and acidic residues" evidence="3">
    <location>
        <begin position="393"/>
        <end position="402"/>
    </location>
</feature>
<feature type="domain" description="HTH myb-type" evidence="5">
    <location>
        <begin position="166"/>
        <end position="212"/>
    </location>
</feature>
<dbReference type="GO" id="GO:0000981">
    <property type="term" value="F:DNA-binding transcription factor activity, RNA polymerase II-specific"/>
    <property type="evidence" value="ECO:0007669"/>
    <property type="project" value="TreeGrafter"/>
</dbReference>
<evidence type="ECO:0000259" key="4">
    <source>
        <dbReference type="PROSITE" id="PS50090"/>
    </source>
</evidence>
<keyword evidence="2" id="KW-0238">DNA-binding</keyword>
<evidence type="ECO:0000256" key="2">
    <source>
        <dbReference type="ARBA" id="ARBA00023125"/>
    </source>
</evidence>
<dbReference type="SMART" id="SM00717">
    <property type="entry name" value="SANT"/>
    <property type="match status" value="3"/>
</dbReference>
<dbReference type="EMBL" id="HBGY01027995">
    <property type="protein sequence ID" value="CAD9602943.1"/>
    <property type="molecule type" value="Transcribed_RNA"/>
</dbReference>
<feature type="region of interest" description="Disordered" evidence="3">
    <location>
        <begin position="1"/>
        <end position="20"/>
    </location>
</feature>
<accession>A0A7S2PJ93</accession>
<feature type="compositionally biased region" description="Polar residues" evidence="3">
    <location>
        <begin position="518"/>
        <end position="534"/>
    </location>
</feature>
<dbReference type="Pfam" id="PF13921">
    <property type="entry name" value="Myb_DNA-bind_6"/>
    <property type="match status" value="1"/>
</dbReference>
<name>A0A7S2PJ93_9STRA</name>
<dbReference type="InterPro" id="IPR009057">
    <property type="entry name" value="Homeodomain-like_sf"/>
</dbReference>
<evidence type="ECO:0000256" key="1">
    <source>
        <dbReference type="ARBA" id="ARBA00022737"/>
    </source>
</evidence>
<feature type="domain" description="HTH myb-type" evidence="5">
    <location>
        <begin position="213"/>
        <end position="270"/>
    </location>
</feature>
<dbReference type="SUPFAM" id="SSF46689">
    <property type="entry name" value="Homeodomain-like"/>
    <property type="match status" value="2"/>
</dbReference>
<feature type="domain" description="Myb-like" evidence="4">
    <location>
        <begin position="213"/>
        <end position="266"/>
    </location>
</feature>
<dbReference type="FunFam" id="1.10.10.60:FF:000010">
    <property type="entry name" value="Transcriptional activator Myb isoform A"/>
    <property type="match status" value="1"/>
</dbReference>
<reference evidence="6" key="1">
    <citation type="submission" date="2021-01" db="EMBL/GenBank/DDBJ databases">
        <authorList>
            <person name="Corre E."/>
            <person name="Pelletier E."/>
            <person name="Niang G."/>
            <person name="Scheremetjew M."/>
            <person name="Finn R."/>
            <person name="Kale V."/>
            <person name="Holt S."/>
            <person name="Cochrane G."/>
            <person name="Meng A."/>
            <person name="Brown T."/>
            <person name="Cohen L."/>
        </authorList>
    </citation>
    <scope>NUCLEOTIDE SEQUENCE</scope>
    <source>
        <strain evidence="6">B650</strain>
    </source>
</reference>
<evidence type="ECO:0000259" key="5">
    <source>
        <dbReference type="PROSITE" id="PS51294"/>
    </source>
</evidence>
<sequence length="534" mass="59595">MMIRSNQCTRKRKNSTPSNGVIHDYHATSTMLSPGVTHFQNYRHGDTVVDHEGCHNAIFGMTSLDGISPFGANNSANGCGVETREVTPLSSGNQNDDSSFVNVFALSPDDIDPVHCSKNNENINGDTSEDFDEKKSKSNVSGMPNWDERMKKSLKPRRSRRPPVGGKWSTSEDEKLISLVDTYGPKNWKKISRLLGDVRNDVQCLHRYNKVLKPGIQKGPWTEEEDMVVKNIVLKYGVDNVKWSKIAKHLQGRIGKQCRERWYNHLNPSIKKGNWTVQEDEVLFRSQFVFGNRWSEISKLLPGRTENSVKNRFNSMAKKRWLSMADPIFRGMETVGIVRNPNPKSISELHQLAECLFEEVAPSAEHCPNLKRENENGDQFRKRKSAITSCDQDVAKRSKVETPRQSQMAVTVPVSEQPAKLKSEDPSSLSFTGLIPAALKPPSINVTTRDRRRSSAFTTDSFDLGYLDFCASPLQSLSTPTGILDWIGSGGSSRGTPFECSDRANGPLLITPKESTSHSRSSGPASDIESTSYV</sequence>
<gene>
    <name evidence="6" type="ORF">LDAN0321_LOCUS17311</name>
</gene>
<dbReference type="InterPro" id="IPR001005">
    <property type="entry name" value="SANT/Myb"/>
</dbReference>
<dbReference type="InterPro" id="IPR017930">
    <property type="entry name" value="Myb_dom"/>
</dbReference>
<dbReference type="Gene3D" id="1.10.10.60">
    <property type="entry name" value="Homeodomain-like"/>
    <property type="match status" value="3"/>
</dbReference>
<proteinExistence type="predicted"/>
<feature type="domain" description="HTH myb-type" evidence="5">
    <location>
        <begin position="271"/>
        <end position="321"/>
    </location>
</feature>
<dbReference type="AlphaFoldDB" id="A0A7S2PJ93"/>
<dbReference type="PROSITE" id="PS50090">
    <property type="entry name" value="MYB_LIKE"/>
    <property type="match status" value="3"/>
</dbReference>
<dbReference type="GO" id="GO:0005634">
    <property type="term" value="C:nucleus"/>
    <property type="evidence" value="ECO:0007669"/>
    <property type="project" value="TreeGrafter"/>
</dbReference>
<keyword evidence="1" id="KW-0677">Repeat</keyword>
<feature type="region of interest" description="Disordered" evidence="3">
    <location>
        <begin position="392"/>
        <end position="427"/>
    </location>
</feature>
<dbReference type="PANTHER" id="PTHR45614">
    <property type="entry name" value="MYB PROTEIN-RELATED"/>
    <property type="match status" value="1"/>
</dbReference>
<dbReference type="Pfam" id="PF00249">
    <property type="entry name" value="Myb_DNA-binding"/>
    <property type="match status" value="1"/>
</dbReference>
<feature type="region of interest" description="Disordered" evidence="3">
    <location>
        <begin position="492"/>
        <end position="534"/>
    </location>
</feature>
<protein>
    <submittedName>
        <fullName evidence="6">Uncharacterized protein</fullName>
    </submittedName>
</protein>
<evidence type="ECO:0000256" key="3">
    <source>
        <dbReference type="SAM" id="MobiDB-lite"/>
    </source>
</evidence>
<feature type="domain" description="Myb-like" evidence="4">
    <location>
        <begin position="267"/>
        <end position="317"/>
    </location>
</feature>
<dbReference type="GO" id="GO:0000978">
    <property type="term" value="F:RNA polymerase II cis-regulatory region sequence-specific DNA binding"/>
    <property type="evidence" value="ECO:0007669"/>
    <property type="project" value="TreeGrafter"/>
</dbReference>
<feature type="domain" description="Myb-like" evidence="4">
    <location>
        <begin position="166"/>
        <end position="212"/>
    </location>
</feature>
<dbReference type="PROSITE" id="PS51294">
    <property type="entry name" value="HTH_MYB"/>
    <property type="match status" value="3"/>
</dbReference>
<evidence type="ECO:0000313" key="6">
    <source>
        <dbReference type="EMBL" id="CAD9602943.1"/>
    </source>
</evidence>
<dbReference type="InterPro" id="IPR050560">
    <property type="entry name" value="MYB_TF"/>
</dbReference>
<organism evidence="6">
    <name type="scientific">Leptocylindrus danicus</name>
    <dbReference type="NCBI Taxonomy" id="163516"/>
    <lineage>
        <taxon>Eukaryota</taxon>
        <taxon>Sar</taxon>
        <taxon>Stramenopiles</taxon>
        <taxon>Ochrophyta</taxon>
        <taxon>Bacillariophyta</taxon>
        <taxon>Coscinodiscophyceae</taxon>
        <taxon>Chaetocerotophycidae</taxon>
        <taxon>Leptocylindrales</taxon>
        <taxon>Leptocylindraceae</taxon>
        <taxon>Leptocylindrus</taxon>
    </lineage>
</organism>
<feature type="compositionally biased region" description="Basic residues" evidence="3">
    <location>
        <begin position="152"/>
        <end position="161"/>
    </location>
</feature>
<feature type="region of interest" description="Disordered" evidence="3">
    <location>
        <begin position="119"/>
        <end position="170"/>
    </location>
</feature>